<reference evidence="1" key="1">
    <citation type="journal article" date="2022" name="bioRxiv">
        <title>Thiovibrio frasassiensisgen. nov., sp. nov., an autotrophic, elemental sulfur disproportionating bacterium isolated from sulfidic karst sediment, and proposal of Thiovibrionaceae fam. nov.</title>
        <authorList>
            <person name="Aronson H."/>
            <person name="Thomas C."/>
            <person name="Bhattacharyya M."/>
            <person name="Eckstein S."/>
            <person name="Jensen S."/>
            <person name="Barco R."/>
            <person name="Macalady J."/>
            <person name="Amend J."/>
        </authorList>
    </citation>
    <scope>NUCLEOTIDE SEQUENCE</scope>
    <source>
        <strain evidence="1">RS19-109</strain>
    </source>
</reference>
<reference evidence="1" key="2">
    <citation type="submission" date="2022-10" db="EMBL/GenBank/DDBJ databases">
        <authorList>
            <person name="Aronson H.S."/>
        </authorList>
    </citation>
    <scope>NUCLEOTIDE SEQUENCE</scope>
    <source>
        <strain evidence="1">RS19-109</strain>
    </source>
</reference>
<dbReference type="AlphaFoldDB" id="A0A9X4RKL1"/>
<accession>A0A9X4RKL1</accession>
<organism evidence="1 2">
    <name type="scientific">Thiovibrio frasassiensis</name>
    <dbReference type="NCBI Taxonomy" id="2984131"/>
    <lineage>
        <taxon>Bacteria</taxon>
        <taxon>Pseudomonadati</taxon>
        <taxon>Thermodesulfobacteriota</taxon>
        <taxon>Desulfobulbia</taxon>
        <taxon>Desulfobulbales</taxon>
        <taxon>Thiovibrionaceae</taxon>
        <taxon>Thiovibrio</taxon>
    </lineage>
</organism>
<proteinExistence type="predicted"/>
<evidence type="ECO:0000313" key="1">
    <source>
        <dbReference type="EMBL" id="MDG4474744.1"/>
    </source>
</evidence>
<evidence type="ECO:0000313" key="2">
    <source>
        <dbReference type="Proteomes" id="UP001154240"/>
    </source>
</evidence>
<name>A0A9X4RKL1_9BACT</name>
<dbReference type="EMBL" id="JAPHEH010000001">
    <property type="protein sequence ID" value="MDG4474744.1"/>
    <property type="molecule type" value="Genomic_DNA"/>
</dbReference>
<keyword evidence="2" id="KW-1185">Reference proteome</keyword>
<dbReference type="Proteomes" id="UP001154240">
    <property type="component" value="Unassembled WGS sequence"/>
</dbReference>
<comment type="caution">
    <text evidence="1">The sequence shown here is derived from an EMBL/GenBank/DDBJ whole genome shotgun (WGS) entry which is preliminary data.</text>
</comment>
<sequence length="222" mass="25096">MSTLNQRLADIKLLMRYAVPPEDLAKATALVEKHDTDSVALHIFHAFYSYLPEGLEDAITVLRLLERRQGTFLICATTAQTDYLYLVTSEQAEFLGPLAEGIWEEEVLAFFNYESREAFLKKFTDLNTFPVYVPAHLHTDLCPFCHVADGEIHTLGCPVEVCPWCGGQLTSCDCRFTLLGRSDLKSESQLEELLTLLNKKGRLPFSAEEHRPAYPLTPLDLQ</sequence>
<protein>
    <submittedName>
        <fullName evidence="1">Uncharacterized protein</fullName>
    </submittedName>
</protein>
<dbReference type="RefSeq" id="WP_307631724.1">
    <property type="nucleotide sequence ID" value="NZ_JAPHEH010000001.1"/>
</dbReference>
<gene>
    <name evidence="1" type="ORF">OLX77_01045</name>
</gene>